<dbReference type="Gene3D" id="3.40.50.300">
    <property type="entry name" value="P-loop containing nucleotide triphosphate hydrolases"/>
    <property type="match status" value="2"/>
</dbReference>
<evidence type="ECO:0000313" key="7">
    <source>
        <dbReference type="EnsemblPlants" id="TraesCS7B02G502300.1"/>
    </source>
</evidence>
<dbReference type="GO" id="GO:0043531">
    <property type="term" value="F:ADP binding"/>
    <property type="evidence" value="ECO:0007669"/>
    <property type="project" value="InterPro"/>
</dbReference>
<dbReference type="SUPFAM" id="SSF52540">
    <property type="entry name" value="P-loop containing nucleoside triphosphate hydrolases"/>
    <property type="match status" value="2"/>
</dbReference>
<evidence type="ECO:0008006" key="9">
    <source>
        <dbReference type="Google" id="ProtNLM"/>
    </source>
</evidence>
<keyword evidence="8" id="KW-1185">Reference proteome</keyword>
<dbReference type="PANTHER" id="PTHR23155">
    <property type="entry name" value="DISEASE RESISTANCE PROTEIN RP"/>
    <property type="match status" value="1"/>
</dbReference>
<feature type="domain" description="Disease resistance R13L4/SHOC-2-like LRR" evidence="6">
    <location>
        <begin position="725"/>
        <end position="1081"/>
    </location>
</feature>
<dbReference type="SUPFAM" id="SSF52058">
    <property type="entry name" value="L domain-like"/>
    <property type="match status" value="1"/>
</dbReference>
<dbReference type="Gramene" id="TraesCS7B03G1310800.1">
    <property type="protein sequence ID" value="TraesCS7B03G1310800.1.CDS"/>
    <property type="gene ID" value="TraesCS7B03G1310800"/>
</dbReference>
<dbReference type="Gene3D" id="3.80.10.10">
    <property type="entry name" value="Ribonuclease Inhibitor"/>
    <property type="match status" value="1"/>
</dbReference>
<dbReference type="FunFam" id="1.10.10.10:FF:000322">
    <property type="entry name" value="Probable disease resistance protein At1g63360"/>
    <property type="match status" value="1"/>
</dbReference>
<feature type="compositionally biased region" description="Polar residues" evidence="3">
    <location>
        <begin position="353"/>
        <end position="364"/>
    </location>
</feature>
<protein>
    <recommendedName>
        <fullName evidence="9">NB-ARC domain-containing protein</fullName>
    </recommendedName>
</protein>
<dbReference type="PANTHER" id="PTHR23155:SF1114">
    <property type="entry name" value="OS02G0475500 PROTEIN"/>
    <property type="match status" value="1"/>
</dbReference>
<dbReference type="Pfam" id="PF23598">
    <property type="entry name" value="LRR_14"/>
    <property type="match status" value="1"/>
</dbReference>
<feature type="domain" description="NB-ARC" evidence="4">
    <location>
        <begin position="152"/>
        <end position="340"/>
    </location>
</feature>
<evidence type="ECO:0000256" key="2">
    <source>
        <dbReference type="ARBA" id="ARBA00022821"/>
    </source>
</evidence>
<evidence type="ECO:0000256" key="3">
    <source>
        <dbReference type="SAM" id="MobiDB-lite"/>
    </source>
</evidence>
<accession>A0A3B6SUV9</accession>
<dbReference type="GO" id="GO:0009626">
    <property type="term" value="P:plant-type hypersensitive response"/>
    <property type="evidence" value="ECO:0007669"/>
    <property type="project" value="UniProtKB-ARBA"/>
</dbReference>
<name>A0A3B6SUV9_WHEAT</name>
<dbReference type="Gene3D" id="1.20.5.4130">
    <property type="match status" value="1"/>
</dbReference>
<sequence>MESTVLSVGKSVLHGALSYAKSAVAEEVALQLGVRRDQVFVTRELEMMQAFLMAAHEDTLQDFAVRLDRHRQSWWRIPRTLLDRRHVAKQMKELKADVEDVSQRSMHYHLIKGSGSGSKPAATGGQSAVLGETMSGMEESRRQREKSKVNLVRLLNKRDDNNLKVIGVWGTSTVDFEIEGSTSIIKRAYDHLKRHGKFDCCAFIRLMSAFNPMEFIQNIIRQLYVSLLQESKQSEQASMEAQILRRMQMNKEEEDDLIDEFKGYLKEKSYLVVLTDVSSIEQWDQIKTLFPHNKRGSQIMVFTPQVEVATLCVGHESLEPEHKQLSSDETLYAFYEKGYPEEEISPEPMPSPNATTSGTNNSMDRNGITRIDTMLFAALEESQLIGRVNERSEIIELVSNKHGQELQVISLWGMGGLGKTTLVRDIYQSQEISQMFEARACATVMRPFNCEELLRSLAMQFGNVTDLRAGSCIIVTTREESIAKHCSNVEGNARKLSTLNYDDAHILLMRKVFKETVNLDDELVEQEELILKKCKGLPLAIVAIGGFLANQPKTTLEWRKFNQHLSTELEMNPELETIRAVLLKSYDGLPYHLKSCFLYLAIFPEDHEVSKRRLVRRWIAEGYSREMRGKSAEEMASSYFMEFISRSMVLPSQRSMYSRKGIDSCQIHDLIREIIISKSMEENLVLRLERGCILDCQGTGRHLVISSDWEGDQNEFESSVDLSRIRSLTVFGESKPFFISKKMRLLRVLDLEGVSGLFDHHLVHMGKLLHLKYLSLRGCMEIYYLPDWLGNLRQLETLDIKGTQIFNLPRTIIRLSKLRHIFAGANIRGCGDMSDWDPQAESPTDTGCSEHRKGEATLDDIKRLAQLRKLGVSGINKTNGQMLCSAVAGLSRLESLTMKPQKESGLCGCLDGTASPPKNLECLKLIGNLGKLPEWIMGLKNLLKLKLWGSRILEHDSDMQVLGKLPNLTFLSLRDKSFVGEQVHIKFHREEFPSLVVLEVYREEEVKSFEFEQGATPKLELLRYCGDPSQCIARYFLGLQYLPSLREFMLSDYYRYYRSEHKDDFLGDLQAQISQNTNRPVLNRAINFR</sequence>
<dbReference type="InterPro" id="IPR055414">
    <property type="entry name" value="LRR_R13L4/SHOC2-like"/>
</dbReference>
<dbReference type="PRINTS" id="PR00364">
    <property type="entry name" value="DISEASERSIST"/>
</dbReference>
<dbReference type="Gramene" id="TraesROB_scaffold_006426_01G000400.1">
    <property type="protein sequence ID" value="TraesROB_scaffold_006426_01G000400.1"/>
    <property type="gene ID" value="TraesROB_scaffold_006426_01G000400"/>
</dbReference>
<reference evidence="7" key="1">
    <citation type="submission" date="2018-08" db="EMBL/GenBank/DDBJ databases">
        <authorList>
            <person name="Rossello M."/>
        </authorList>
    </citation>
    <scope>NUCLEOTIDE SEQUENCE [LARGE SCALE GENOMIC DNA]</scope>
    <source>
        <strain evidence="7">cv. Chinese Spring</strain>
    </source>
</reference>
<dbReference type="EnsemblPlants" id="TraesCS7B02G502300.1">
    <property type="protein sequence ID" value="TraesCS7B02G502300.1"/>
    <property type="gene ID" value="TraesCS7B02G502300"/>
</dbReference>
<dbReference type="InterPro" id="IPR002182">
    <property type="entry name" value="NB-ARC"/>
</dbReference>
<dbReference type="GO" id="GO:0042742">
    <property type="term" value="P:defense response to bacterium"/>
    <property type="evidence" value="ECO:0007669"/>
    <property type="project" value="UniProtKB-ARBA"/>
</dbReference>
<evidence type="ECO:0000256" key="1">
    <source>
        <dbReference type="ARBA" id="ARBA00022737"/>
    </source>
</evidence>
<dbReference type="InterPro" id="IPR058922">
    <property type="entry name" value="WHD_DRP"/>
</dbReference>
<dbReference type="Pfam" id="PF00931">
    <property type="entry name" value="NB-ARC"/>
    <property type="match status" value="2"/>
</dbReference>
<evidence type="ECO:0000259" key="4">
    <source>
        <dbReference type="Pfam" id="PF00931"/>
    </source>
</evidence>
<dbReference type="Gramene" id="TraesCS7B02G502300.1">
    <property type="protein sequence ID" value="TraesCS7B02G502300.1"/>
    <property type="gene ID" value="TraesCS7B02G502300"/>
</dbReference>
<feature type="domain" description="Disease resistance protein winged helix" evidence="5">
    <location>
        <begin position="602"/>
        <end position="675"/>
    </location>
</feature>
<dbReference type="AlphaFoldDB" id="A0A3B6SUV9"/>
<keyword evidence="1" id="KW-0677">Repeat</keyword>
<dbReference type="InterPro" id="IPR042197">
    <property type="entry name" value="Apaf_helical"/>
</dbReference>
<dbReference type="Proteomes" id="UP000019116">
    <property type="component" value="Chromosome 7B"/>
</dbReference>
<evidence type="ECO:0000259" key="5">
    <source>
        <dbReference type="Pfam" id="PF23559"/>
    </source>
</evidence>
<proteinExistence type="predicted"/>
<dbReference type="InterPro" id="IPR032675">
    <property type="entry name" value="LRR_dom_sf"/>
</dbReference>
<evidence type="ECO:0000313" key="8">
    <source>
        <dbReference type="Proteomes" id="UP000019116"/>
    </source>
</evidence>
<organism evidence="7">
    <name type="scientific">Triticum aestivum</name>
    <name type="common">Wheat</name>
    <dbReference type="NCBI Taxonomy" id="4565"/>
    <lineage>
        <taxon>Eukaryota</taxon>
        <taxon>Viridiplantae</taxon>
        <taxon>Streptophyta</taxon>
        <taxon>Embryophyta</taxon>
        <taxon>Tracheophyta</taxon>
        <taxon>Spermatophyta</taxon>
        <taxon>Magnoliopsida</taxon>
        <taxon>Liliopsida</taxon>
        <taxon>Poales</taxon>
        <taxon>Poaceae</taxon>
        <taxon>BOP clade</taxon>
        <taxon>Pooideae</taxon>
        <taxon>Triticodae</taxon>
        <taxon>Triticeae</taxon>
        <taxon>Triticinae</taxon>
        <taxon>Triticum</taxon>
    </lineage>
</organism>
<feature type="region of interest" description="Disordered" evidence="3">
    <location>
        <begin position="341"/>
        <end position="365"/>
    </location>
</feature>
<feature type="domain" description="NB-ARC" evidence="4">
    <location>
        <begin position="403"/>
        <end position="463"/>
    </location>
</feature>
<evidence type="ECO:0000259" key="6">
    <source>
        <dbReference type="Pfam" id="PF23598"/>
    </source>
</evidence>
<keyword evidence="2" id="KW-0611">Plant defense</keyword>
<dbReference type="Gene3D" id="1.10.10.10">
    <property type="entry name" value="Winged helix-like DNA-binding domain superfamily/Winged helix DNA-binding domain"/>
    <property type="match status" value="1"/>
</dbReference>
<dbReference type="Pfam" id="PF23559">
    <property type="entry name" value="WHD_DRP"/>
    <property type="match status" value="1"/>
</dbReference>
<dbReference type="InterPro" id="IPR044974">
    <property type="entry name" value="Disease_R_plants"/>
</dbReference>
<dbReference type="InterPro" id="IPR027417">
    <property type="entry name" value="P-loop_NTPase"/>
</dbReference>
<dbReference type="InterPro" id="IPR036388">
    <property type="entry name" value="WH-like_DNA-bd_sf"/>
</dbReference>
<dbReference type="Gene3D" id="1.10.8.430">
    <property type="entry name" value="Helical domain of apoptotic protease-activating factors"/>
    <property type="match status" value="1"/>
</dbReference>
<reference evidence="7" key="2">
    <citation type="submission" date="2018-10" db="UniProtKB">
        <authorList>
            <consortium name="EnsemblPlants"/>
        </authorList>
    </citation>
    <scope>IDENTIFICATION</scope>
</reference>
<dbReference type="GO" id="GO:0002758">
    <property type="term" value="P:innate immune response-activating signaling pathway"/>
    <property type="evidence" value="ECO:0007669"/>
    <property type="project" value="UniProtKB-ARBA"/>
</dbReference>